<dbReference type="Pfam" id="PF06197">
    <property type="entry name" value="DUF998"/>
    <property type="match status" value="1"/>
</dbReference>
<keyword evidence="1" id="KW-0472">Membrane</keyword>
<proteinExistence type="predicted"/>
<evidence type="ECO:0000313" key="3">
    <source>
        <dbReference type="Proteomes" id="UP001458946"/>
    </source>
</evidence>
<keyword evidence="3" id="KW-1185">Reference proteome</keyword>
<sequence>MNGVAFFAALCYAAALGIFVVLHLQNPHYSPIRHAVSDYAVGPSGRLFSVYNLIGTLGALLVAYLFFASRSPVFPSHIITNILLMVAARVGLLLFKTDLEGEKMTTAGRLHYLFAVLNFAFAYMVIADATPMLSSMTAAWVQILLGAIKVLAAVSLAGVVITLLKPLRRVFGLIERVFLASVMVWFLCASLILALH</sequence>
<feature type="transmembrane region" description="Helical" evidence="1">
    <location>
        <begin position="45"/>
        <end position="67"/>
    </location>
</feature>
<feature type="transmembrane region" description="Helical" evidence="1">
    <location>
        <begin position="176"/>
        <end position="195"/>
    </location>
</feature>
<organism evidence="2 3">
    <name type="scientific">Deinococcus xinjiangensis</name>
    <dbReference type="NCBI Taxonomy" id="457454"/>
    <lineage>
        <taxon>Bacteria</taxon>
        <taxon>Thermotogati</taxon>
        <taxon>Deinococcota</taxon>
        <taxon>Deinococci</taxon>
        <taxon>Deinococcales</taxon>
        <taxon>Deinococcaceae</taxon>
        <taxon>Deinococcus</taxon>
    </lineage>
</organism>
<feature type="transmembrane region" description="Helical" evidence="1">
    <location>
        <begin position="139"/>
        <end position="164"/>
    </location>
</feature>
<feature type="transmembrane region" description="Helical" evidence="1">
    <location>
        <begin position="107"/>
        <end position="127"/>
    </location>
</feature>
<comment type="caution">
    <text evidence="2">The sequence shown here is derived from an EMBL/GenBank/DDBJ whole genome shotgun (WGS) entry which is preliminary data.</text>
</comment>
<evidence type="ECO:0000313" key="2">
    <source>
        <dbReference type="EMBL" id="GAA5502765.1"/>
    </source>
</evidence>
<dbReference type="EMBL" id="BAABRN010000029">
    <property type="protein sequence ID" value="GAA5502765.1"/>
    <property type="molecule type" value="Genomic_DNA"/>
</dbReference>
<protein>
    <recommendedName>
        <fullName evidence="4">DUF998 domain-containing protein</fullName>
    </recommendedName>
</protein>
<keyword evidence="1" id="KW-0812">Transmembrane</keyword>
<dbReference type="RefSeq" id="WP_353542729.1">
    <property type="nucleotide sequence ID" value="NZ_BAABRN010000029.1"/>
</dbReference>
<reference evidence="2 3" key="1">
    <citation type="submission" date="2024-02" db="EMBL/GenBank/DDBJ databases">
        <title>Deinococcus xinjiangensis NBRC 107630.</title>
        <authorList>
            <person name="Ichikawa N."/>
            <person name="Katano-Makiyama Y."/>
            <person name="Hidaka K."/>
        </authorList>
    </citation>
    <scope>NUCLEOTIDE SEQUENCE [LARGE SCALE GENOMIC DNA]</scope>
    <source>
        <strain evidence="2 3">NBRC 107630</strain>
    </source>
</reference>
<dbReference type="InterPro" id="IPR009339">
    <property type="entry name" value="DUF998"/>
</dbReference>
<keyword evidence="1" id="KW-1133">Transmembrane helix</keyword>
<feature type="transmembrane region" description="Helical" evidence="1">
    <location>
        <begin position="6"/>
        <end position="24"/>
    </location>
</feature>
<name>A0ABP9VE02_9DEIO</name>
<evidence type="ECO:0008006" key="4">
    <source>
        <dbReference type="Google" id="ProtNLM"/>
    </source>
</evidence>
<accession>A0ABP9VE02</accession>
<evidence type="ECO:0000256" key="1">
    <source>
        <dbReference type="SAM" id="Phobius"/>
    </source>
</evidence>
<feature type="transmembrane region" description="Helical" evidence="1">
    <location>
        <begin position="73"/>
        <end position="95"/>
    </location>
</feature>
<gene>
    <name evidence="2" type="ORF">Dxin01_02512</name>
</gene>
<dbReference type="Proteomes" id="UP001458946">
    <property type="component" value="Unassembled WGS sequence"/>
</dbReference>